<dbReference type="EMBL" id="LCUF01000023">
    <property type="protein sequence ID" value="KQA22818.1"/>
    <property type="molecule type" value="Genomic_DNA"/>
</dbReference>
<organism evidence="1 2">
    <name type="scientific">Vibrio metoecus</name>
    <dbReference type="NCBI Taxonomy" id="1481663"/>
    <lineage>
        <taxon>Bacteria</taxon>
        <taxon>Pseudomonadati</taxon>
        <taxon>Pseudomonadota</taxon>
        <taxon>Gammaproteobacteria</taxon>
        <taxon>Vibrionales</taxon>
        <taxon>Vibrionaceae</taxon>
        <taxon>Vibrio</taxon>
    </lineage>
</organism>
<comment type="caution">
    <text evidence="1">The sequence shown here is derived from an EMBL/GenBank/DDBJ whole genome shotgun (WGS) entry which is preliminary data.</text>
</comment>
<accession>A0A0N8UHH6</accession>
<evidence type="ECO:0000313" key="2">
    <source>
        <dbReference type="Proteomes" id="UP000053724"/>
    </source>
</evidence>
<sequence>MALFYDSFLKRFHSHQYSSAQGDQYHKINVVNFHSFGVLKPKQSTKKSEIFSLYLLESSVFVSDNKLFLYLFNTKICDRSRLFHFLKNRQHKGDLDHII</sequence>
<reference evidence="1 2" key="1">
    <citation type="journal article" date="2015" name="Genome Biol. Evol.">
        <title>The Dynamics of Genetic Interactions between Vibrio metoecus and Vibrio cholerae, Two Close Relatives Co-Occurring in the Environment.</title>
        <authorList>
            <person name="Orata F.D."/>
            <person name="Kirchberger P.C."/>
            <person name="Meheust R."/>
            <person name="Barlow E.J."/>
            <person name="Tarr C.L."/>
            <person name="Boucher Y."/>
        </authorList>
    </citation>
    <scope>NUCLEOTIDE SEQUENCE [LARGE SCALE GENOMIC DNA]</scope>
    <source>
        <strain evidence="1 2">08-2459</strain>
    </source>
</reference>
<dbReference type="Proteomes" id="UP000053724">
    <property type="component" value="Unassembled WGS sequence"/>
</dbReference>
<protein>
    <submittedName>
        <fullName evidence="1">Uncharacterized protein</fullName>
    </submittedName>
</protein>
<name>A0A0N8UHH6_VIBMT</name>
<dbReference type="AlphaFoldDB" id="A0A0N8UHH6"/>
<dbReference type="PATRIC" id="fig|1481663.8.peg.2636"/>
<gene>
    <name evidence="1" type="ORF">AAY55_15115</name>
</gene>
<proteinExistence type="predicted"/>
<evidence type="ECO:0000313" key="1">
    <source>
        <dbReference type="EMBL" id="KQA22818.1"/>
    </source>
</evidence>